<evidence type="ECO:0000256" key="2">
    <source>
        <dbReference type="ARBA" id="ARBA00022490"/>
    </source>
</evidence>
<dbReference type="PANTHER" id="PTHR18914">
    <property type="entry name" value="ALPHA CATENIN"/>
    <property type="match status" value="1"/>
</dbReference>
<organism evidence="3 4">
    <name type="scientific">Asbolus verrucosus</name>
    <name type="common">Desert ironclad beetle</name>
    <dbReference type="NCBI Taxonomy" id="1661398"/>
    <lineage>
        <taxon>Eukaryota</taxon>
        <taxon>Metazoa</taxon>
        <taxon>Ecdysozoa</taxon>
        <taxon>Arthropoda</taxon>
        <taxon>Hexapoda</taxon>
        <taxon>Insecta</taxon>
        <taxon>Pterygota</taxon>
        <taxon>Neoptera</taxon>
        <taxon>Endopterygota</taxon>
        <taxon>Coleoptera</taxon>
        <taxon>Polyphaga</taxon>
        <taxon>Cucujiformia</taxon>
        <taxon>Tenebrionidae</taxon>
        <taxon>Pimeliinae</taxon>
        <taxon>Asbolus</taxon>
    </lineage>
</organism>
<reference evidence="3 4" key="1">
    <citation type="submission" date="2017-03" db="EMBL/GenBank/DDBJ databases">
        <title>Genome of the blue death feigning beetle - Asbolus verrucosus.</title>
        <authorList>
            <person name="Rider S.D."/>
        </authorList>
    </citation>
    <scope>NUCLEOTIDE SEQUENCE [LARGE SCALE GENOMIC DNA]</scope>
    <source>
        <strain evidence="3">Butters</strain>
        <tissue evidence="3">Head and leg muscle</tissue>
    </source>
</reference>
<dbReference type="GO" id="GO:0005912">
    <property type="term" value="C:adherens junction"/>
    <property type="evidence" value="ECO:0007669"/>
    <property type="project" value="TreeGrafter"/>
</dbReference>
<dbReference type="GO" id="GO:0005737">
    <property type="term" value="C:cytoplasm"/>
    <property type="evidence" value="ECO:0007669"/>
    <property type="project" value="UniProtKB-SubCell"/>
</dbReference>
<dbReference type="AlphaFoldDB" id="A0A482VR78"/>
<name>A0A482VR78_ASBVE</name>
<dbReference type="Gene3D" id="1.20.120.810">
    <property type="entry name" value="Vinculin, Vh2 four-helix bundle"/>
    <property type="match status" value="1"/>
</dbReference>
<sequence length="477" mass="53838">MKEVRKCIIKQIICCLESIDVTVNSGKVINDPSGNFVKWMDASLDKISEIKTQQNKAEIYNETRELFEEVLSHAMSIAQVSLDEDSKIIRGSCQSVLHALNSLDKEENLNMINLFVDACSDKLCILERKVNTAVLKLCLETFSQYTQPLEKIHSFCFRASNRSRIEELDGLVADFDLHVDRIMQIGLFAVSCSSNSARGIKIRSCLASLEALESELVPALTSVLLDSSAHNTNCAALLTQHWISQAVTLQELIFLIIDPLAFCQVVYEAAAEFVDGLSSNLKMKKSLKLKEISQFLQIVKVLENFFDKAQSEFGENEGNRVKTKLKDFNDVVEEVESASNRLLNETNSNVENSTRVLKRCKILLTVLKRLWYCFVDDPSLNPKPSPKLEPIEPTGNAFLDHIINRGKQILQDRSVLYRTPIKNAKLADQKIPLSKLVHLRKLSFINVKNETSLDLQITDILGEMTNISTYKLYDSKV</sequence>
<dbReference type="Pfam" id="PF05482">
    <property type="entry name" value="Serendipity_A"/>
    <property type="match status" value="1"/>
</dbReference>
<dbReference type="GO" id="GO:0016477">
    <property type="term" value="P:cell migration"/>
    <property type="evidence" value="ECO:0007669"/>
    <property type="project" value="TreeGrafter"/>
</dbReference>
<dbReference type="GO" id="GO:0007349">
    <property type="term" value="P:cellularization"/>
    <property type="evidence" value="ECO:0007669"/>
    <property type="project" value="InterPro"/>
</dbReference>
<dbReference type="InterPro" id="IPR008837">
    <property type="entry name" value="Serendipity_A"/>
</dbReference>
<accession>A0A482VR78</accession>
<dbReference type="EMBL" id="QDEB01072700">
    <property type="protein sequence ID" value="RZC35243.1"/>
    <property type="molecule type" value="Genomic_DNA"/>
</dbReference>
<protein>
    <submittedName>
        <fullName evidence="3">Serendipity locus protein alpha-like</fullName>
    </submittedName>
</protein>
<evidence type="ECO:0000313" key="3">
    <source>
        <dbReference type="EMBL" id="RZC35243.1"/>
    </source>
</evidence>
<comment type="caution">
    <text evidence="3">The sequence shown here is derived from an EMBL/GenBank/DDBJ whole genome shotgun (WGS) entry which is preliminary data.</text>
</comment>
<evidence type="ECO:0000313" key="4">
    <source>
        <dbReference type="Proteomes" id="UP000292052"/>
    </source>
</evidence>
<dbReference type="GO" id="GO:0008013">
    <property type="term" value="F:beta-catenin binding"/>
    <property type="evidence" value="ECO:0007669"/>
    <property type="project" value="TreeGrafter"/>
</dbReference>
<dbReference type="Proteomes" id="UP000292052">
    <property type="component" value="Unassembled WGS sequence"/>
</dbReference>
<dbReference type="GO" id="GO:0016342">
    <property type="term" value="C:catenin complex"/>
    <property type="evidence" value="ECO:0007669"/>
    <property type="project" value="TreeGrafter"/>
</dbReference>
<keyword evidence="4" id="KW-1185">Reference proteome</keyword>
<dbReference type="GO" id="GO:0098609">
    <property type="term" value="P:cell-cell adhesion"/>
    <property type="evidence" value="ECO:0007669"/>
    <property type="project" value="TreeGrafter"/>
</dbReference>
<evidence type="ECO:0000256" key="1">
    <source>
        <dbReference type="ARBA" id="ARBA00004496"/>
    </source>
</evidence>
<dbReference type="OrthoDB" id="6342160at2759"/>
<gene>
    <name evidence="3" type="ORF">BDFB_010987</name>
</gene>
<keyword evidence="2" id="KW-0963">Cytoplasm</keyword>
<comment type="subcellular location">
    <subcellularLocation>
        <location evidence="1">Cytoplasm</location>
    </subcellularLocation>
</comment>
<dbReference type="GO" id="GO:0051015">
    <property type="term" value="F:actin filament binding"/>
    <property type="evidence" value="ECO:0007669"/>
    <property type="project" value="TreeGrafter"/>
</dbReference>
<proteinExistence type="predicted"/>
<dbReference type="PANTHER" id="PTHR18914:SF33">
    <property type="entry name" value="RE47911P-RELATED"/>
    <property type="match status" value="1"/>
</dbReference>